<keyword evidence="3" id="KW-1185">Reference proteome</keyword>
<dbReference type="Proteomes" id="UP000232875">
    <property type="component" value="Unassembled WGS sequence"/>
</dbReference>
<dbReference type="GO" id="GO:0005634">
    <property type="term" value="C:nucleus"/>
    <property type="evidence" value="ECO:0007669"/>
    <property type="project" value="InterPro"/>
</dbReference>
<reference evidence="2 3" key="1">
    <citation type="submission" date="2017-10" db="EMBL/GenBank/DDBJ databases">
        <title>A novel species of cold-tolerant Malassezia isolated from bats.</title>
        <authorList>
            <person name="Lorch J.M."/>
            <person name="Palmer J.M."/>
            <person name="Vanderwolf K.J."/>
            <person name="Schmidt K.Z."/>
            <person name="Verant M.L."/>
            <person name="Weller T.J."/>
            <person name="Blehert D.S."/>
        </authorList>
    </citation>
    <scope>NUCLEOTIDE SEQUENCE [LARGE SCALE GENOMIC DNA]</scope>
    <source>
        <strain evidence="2 3">NWHC:44797-103</strain>
    </source>
</reference>
<dbReference type="OrthoDB" id="2556491at2759"/>
<sequence>MAQSSQNAFIQQCFGLGSQDTLADETQCESAPVPVLKNFLLRRRASRAPPQFNADGSETIEWARYQSAQRLREKWESIYARFKDAHLEDQDEIYLGVAGDAPRVIRDRGSLRALQHRLPFGSFIRDEDLDALAVHEEGDYTAYDPPVAPEVALQESGDPELQEFLRQEARRRALHGDDDDDDVVDLRSASLHPGMPHEHSVSGDVHDAPDAAPVPDIALELDIYHAVKRDAIEHLLRTQTLGTARLPYSDIPGMHEFLAWNCT</sequence>
<protein>
    <submittedName>
        <fullName evidence="2">Uncharacterized protein</fullName>
    </submittedName>
</protein>
<dbReference type="InterPro" id="IPR018465">
    <property type="entry name" value="Scm3/HJURP"/>
</dbReference>
<dbReference type="AlphaFoldDB" id="A0A2N1JC08"/>
<evidence type="ECO:0000313" key="2">
    <source>
        <dbReference type="EMBL" id="PKI84079.1"/>
    </source>
</evidence>
<dbReference type="Pfam" id="PF10384">
    <property type="entry name" value="Scm3"/>
    <property type="match status" value="1"/>
</dbReference>
<gene>
    <name evidence="2" type="ORF">MVES_002273</name>
</gene>
<dbReference type="STRING" id="2020962.A0A2N1JC08"/>
<dbReference type="GO" id="GO:0042393">
    <property type="term" value="F:histone binding"/>
    <property type="evidence" value="ECO:0007669"/>
    <property type="project" value="InterPro"/>
</dbReference>
<name>A0A2N1JC08_9BASI</name>
<organism evidence="2 3">
    <name type="scientific">Malassezia vespertilionis</name>
    <dbReference type="NCBI Taxonomy" id="2020962"/>
    <lineage>
        <taxon>Eukaryota</taxon>
        <taxon>Fungi</taxon>
        <taxon>Dikarya</taxon>
        <taxon>Basidiomycota</taxon>
        <taxon>Ustilaginomycotina</taxon>
        <taxon>Malasseziomycetes</taxon>
        <taxon>Malasseziales</taxon>
        <taxon>Malasseziaceae</taxon>
        <taxon>Malassezia</taxon>
    </lineage>
</organism>
<accession>A0A2N1JC08</accession>
<evidence type="ECO:0000256" key="1">
    <source>
        <dbReference type="SAM" id="MobiDB-lite"/>
    </source>
</evidence>
<evidence type="ECO:0000313" key="3">
    <source>
        <dbReference type="Proteomes" id="UP000232875"/>
    </source>
</evidence>
<dbReference type="EMBL" id="KZ454990">
    <property type="protein sequence ID" value="PKI84079.1"/>
    <property type="molecule type" value="Genomic_DNA"/>
</dbReference>
<proteinExistence type="predicted"/>
<feature type="region of interest" description="Disordered" evidence="1">
    <location>
        <begin position="175"/>
        <end position="203"/>
    </location>
</feature>